<name>A0A1M7N2H7_9BURK</name>
<evidence type="ECO:0000259" key="4">
    <source>
        <dbReference type="Pfam" id="PF08545"/>
    </source>
</evidence>
<dbReference type="SUPFAM" id="SSF53901">
    <property type="entry name" value="Thiolase-like"/>
    <property type="match status" value="1"/>
</dbReference>
<dbReference type="Pfam" id="PF08545">
    <property type="entry name" value="ACP_syn_III"/>
    <property type="match status" value="1"/>
</dbReference>
<dbReference type="InterPro" id="IPR013747">
    <property type="entry name" value="ACP_syn_III_C"/>
</dbReference>
<dbReference type="Gene3D" id="3.40.47.10">
    <property type="match status" value="1"/>
</dbReference>
<dbReference type="AlphaFoldDB" id="A0A1M7N2H7"/>
<dbReference type="STRING" id="551987.SAMN05192549_103442"/>
<dbReference type="CDD" id="cd00830">
    <property type="entry name" value="KAS_III"/>
    <property type="match status" value="1"/>
</dbReference>
<dbReference type="Proteomes" id="UP000184339">
    <property type="component" value="Unassembled WGS sequence"/>
</dbReference>
<sequence length="340" mass="36803">MSISPFPGITISGVGHHLPEHAEDNATLCRNLDVTPEWIVEKTGIEQRYIAGPDESASQYAVLAAQRAIEMGGISVEEVDLIIACTFSGDYIYPPLSAKVQMELKASNAQIFDLQANCTGFVTGLTVASDRMRVDPSVRNAVVIGVEFLSRYIDRSDVNTAIYLSDGAGAAVLSRSDDPKDGIISSAFHTDSSNYESVRMRGGGSSHPLIGRAFDPAVDYMEMNGIATWKQAITHLPRVIRKACEKSGVAPADVDFMLFHQANLRMIEYIVRKMGYKLEQTYTNVARVGNTGAASLAIAMSEAVQNKLVKDGDTVVLAAVGAGFNFGASVWRWKMAKKEA</sequence>
<gene>
    <name evidence="5" type="ORF">SAMN05192549_103442</name>
</gene>
<evidence type="ECO:0000256" key="2">
    <source>
        <dbReference type="ARBA" id="ARBA00023315"/>
    </source>
</evidence>
<feature type="domain" description="Beta-ketoacyl-[acyl-carrier-protein] synthase III C-terminal" evidence="3">
    <location>
        <begin position="244"/>
        <end position="333"/>
    </location>
</feature>
<dbReference type="EMBL" id="FRCX01000003">
    <property type="protein sequence ID" value="SHM97737.1"/>
    <property type="molecule type" value="Genomic_DNA"/>
</dbReference>
<evidence type="ECO:0000259" key="3">
    <source>
        <dbReference type="Pfam" id="PF08541"/>
    </source>
</evidence>
<dbReference type="GO" id="GO:0044550">
    <property type="term" value="P:secondary metabolite biosynthetic process"/>
    <property type="evidence" value="ECO:0007669"/>
    <property type="project" value="TreeGrafter"/>
</dbReference>
<dbReference type="InterPro" id="IPR013751">
    <property type="entry name" value="ACP_syn_III_N"/>
</dbReference>
<proteinExistence type="predicted"/>
<reference evidence="6" key="1">
    <citation type="submission" date="2016-11" db="EMBL/GenBank/DDBJ databases">
        <authorList>
            <person name="Varghese N."/>
            <person name="Submissions S."/>
        </authorList>
    </citation>
    <scope>NUCLEOTIDE SEQUENCE [LARGE SCALE GENOMIC DNA]</scope>
    <source>
        <strain evidence="6">Sac-22</strain>
    </source>
</reference>
<dbReference type="GO" id="GO:0006633">
    <property type="term" value="P:fatty acid biosynthetic process"/>
    <property type="evidence" value="ECO:0007669"/>
    <property type="project" value="InterPro"/>
</dbReference>
<dbReference type="Pfam" id="PF08541">
    <property type="entry name" value="ACP_syn_III_C"/>
    <property type="match status" value="1"/>
</dbReference>
<evidence type="ECO:0000313" key="6">
    <source>
        <dbReference type="Proteomes" id="UP000184339"/>
    </source>
</evidence>
<feature type="domain" description="Beta-ketoacyl-[acyl-carrier-protein] synthase III N-terminal" evidence="4">
    <location>
        <begin position="112"/>
        <end position="191"/>
    </location>
</feature>
<dbReference type="GO" id="GO:0004315">
    <property type="term" value="F:3-oxoacyl-[acyl-carrier-protein] synthase activity"/>
    <property type="evidence" value="ECO:0007669"/>
    <property type="project" value="InterPro"/>
</dbReference>
<dbReference type="InterPro" id="IPR016039">
    <property type="entry name" value="Thiolase-like"/>
</dbReference>
<keyword evidence="6" id="KW-1185">Reference proteome</keyword>
<keyword evidence="2" id="KW-0012">Acyltransferase</keyword>
<accession>A0A1M7N2H7</accession>
<dbReference type="NCBIfam" id="NF006829">
    <property type="entry name" value="PRK09352.1"/>
    <property type="match status" value="1"/>
</dbReference>
<evidence type="ECO:0000313" key="5">
    <source>
        <dbReference type="EMBL" id="SHM97737.1"/>
    </source>
</evidence>
<evidence type="ECO:0000256" key="1">
    <source>
        <dbReference type="ARBA" id="ARBA00022679"/>
    </source>
</evidence>
<organism evidence="5 6">
    <name type="scientific">Duganella sacchari</name>
    <dbReference type="NCBI Taxonomy" id="551987"/>
    <lineage>
        <taxon>Bacteria</taxon>
        <taxon>Pseudomonadati</taxon>
        <taxon>Pseudomonadota</taxon>
        <taxon>Betaproteobacteria</taxon>
        <taxon>Burkholderiales</taxon>
        <taxon>Oxalobacteraceae</taxon>
        <taxon>Telluria group</taxon>
        <taxon>Duganella</taxon>
    </lineage>
</organism>
<dbReference type="PANTHER" id="PTHR34069:SF2">
    <property type="entry name" value="BETA-KETOACYL-[ACYL-CARRIER-PROTEIN] SYNTHASE III"/>
    <property type="match status" value="1"/>
</dbReference>
<dbReference type="RefSeq" id="WP_229255646.1">
    <property type="nucleotide sequence ID" value="NZ_FRCX01000003.1"/>
</dbReference>
<protein>
    <submittedName>
        <fullName evidence="5">3-oxoacyl-[acyl-carrier-protein] synthase-3</fullName>
    </submittedName>
</protein>
<keyword evidence="1" id="KW-0808">Transferase</keyword>
<dbReference type="PANTHER" id="PTHR34069">
    <property type="entry name" value="3-OXOACYL-[ACYL-CARRIER-PROTEIN] SYNTHASE 3"/>
    <property type="match status" value="1"/>
</dbReference>